<feature type="region of interest" description="Disordered" evidence="1">
    <location>
        <begin position="21"/>
        <end position="76"/>
    </location>
</feature>
<accession>A0A914X421</accession>
<evidence type="ECO:0000313" key="2">
    <source>
        <dbReference type="Proteomes" id="UP000887566"/>
    </source>
</evidence>
<sequence>MRFPARLERLEHLGDVELLPVDGCRASGAGPKTNSQGMTGPVGGEGGRTAAAAAAALRPTAKTQRNKRRPVGRAARNLSITTPVPIYLNHVLFQYFWLTIDDFSDRKSNRNGRRKDLGPPDEQ</sequence>
<protein>
    <submittedName>
        <fullName evidence="3">Uncharacterized protein</fullName>
    </submittedName>
</protein>
<evidence type="ECO:0000256" key="1">
    <source>
        <dbReference type="SAM" id="MobiDB-lite"/>
    </source>
</evidence>
<reference evidence="3" key="1">
    <citation type="submission" date="2022-11" db="UniProtKB">
        <authorList>
            <consortium name="WormBaseParasite"/>
        </authorList>
    </citation>
    <scope>IDENTIFICATION</scope>
</reference>
<name>A0A914X421_9BILA</name>
<dbReference type="AlphaFoldDB" id="A0A914X421"/>
<keyword evidence="2" id="KW-1185">Reference proteome</keyword>
<proteinExistence type="predicted"/>
<evidence type="ECO:0000313" key="3">
    <source>
        <dbReference type="WBParaSite" id="PSAMB.scaffold5945size10530.g27604.t1"/>
    </source>
</evidence>
<dbReference type="Proteomes" id="UP000887566">
    <property type="component" value="Unplaced"/>
</dbReference>
<organism evidence="2 3">
    <name type="scientific">Plectus sambesii</name>
    <dbReference type="NCBI Taxonomy" id="2011161"/>
    <lineage>
        <taxon>Eukaryota</taxon>
        <taxon>Metazoa</taxon>
        <taxon>Ecdysozoa</taxon>
        <taxon>Nematoda</taxon>
        <taxon>Chromadorea</taxon>
        <taxon>Plectida</taxon>
        <taxon>Plectina</taxon>
        <taxon>Plectoidea</taxon>
        <taxon>Plectidae</taxon>
        <taxon>Plectus</taxon>
    </lineage>
</organism>
<dbReference type="WBParaSite" id="PSAMB.scaffold5945size10530.g27604.t1">
    <property type="protein sequence ID" value="PSAMB.scaffold5945size10530.g27604.t1"/>
    <property type="gene ID" value="PSAMB.scaffold5945size10530.g27604"/>
</dbReference>